<dbReference type="Gene3D" id="3.30.565.10">
    <property type="entry name" value="Histidine kinase-like ATPase, C-terminal domain"/>
    <property type="match status" value="1"/>
</dbReference>
<dbReference type="SMART" id="SM00387">
    <property type="entry name" value="HATPase_c"/>
    <property type="match status" value="1"/>
</dbReference>
<evidence type="ECO:0000256" key="3">
    <source>
        <dbReference type="ARBA" id="ARBA00012438"/>
    </source>
</evidence>
<dbReference type="Pfam" id="PF00512">
    <property type="entry name" value="HisKA"/>
    <property type="match status" value="1"/>
</dbReference>
<dbReference type="InterPro" id="IPR036097">
    <property type="entry name" value="HisK_dim/P_sf"/>
</dbReference>
<evidence type="ECO:0000259" key="13">
    <source>
        <dbReference type="PROSITE" id="PS50885"/>
    </source>
</evidence>
<dbReference type="CDD" id="cd00075">
    <property type="entry name" value="HATPase"/>
    <property type="match status" value="1"/>
</dbReference>
<evidence type="ECO:0000259" key="12">
    <source>
        <dbReference type="PROSITE" id="PS50109"/>
    </source>
</evidence>
<dbReference type="Pfam" id="PF02518">
    <property type="entry name" value="HATPase_c"/>
    <property type="match status" value="1"/>
</dbReference>
<evidence type="ECO:0000256" key="7">
    <source>
        <dbReference type="ARBA" id="ARBA00022777"/>
    </source>
</evidence>
<feature type="transmembrane region" description="Helical" evidence="11">
    <location>
        <begin position="152"/>
        <end position="175"/>
    </location>
</feature>
<evidence type="ECO:0000256" key="9">
    <source>
        <dbReference type="ARBA" id="ARBA00023012"/>
    </source>
</evidence>
<organism evidence="14 15">
    <name type="scientific">Sphingomonas jatrophae</name>
    <dbReference type="NCBI Taxonomy" id="1166337"/>
    <lineage>
        <taxon>Bacteria</taxon>
        <taxon>Pseudomonadati</taxon>
        <taxon>Pseudomonadota</taxon>
        <taxon>Alphaproteobacteria</taxon>
        <taxon>Sphingomonadales</taxon>
        <taxon>Sphingomonadaceae</taxon>
        <taxon>Sphingomonas</taxon>
    </lineage>
</organism>
<dbReference type="InterPro" id="IPR003660">
    <property type="entry name" value="HAMP_dom"/>
</dbReference>
<evidence type="ECO:0000313" key="15">
    <source>
        <dbReference type="Proteomes" id="UP000198824"/>
    </source>
</evidence>
<dbReference type="CDD" id="cd00082">
    <property type="entry name" value="HisKA"/>
    <property type="match status" value="1"/>
</dbReference>
<dbReference type="InterPro" id="IPR005467">
    <property type="entry name" value="His_kinase_dom"/>
</dbReference>
<name>A0A1I6LEY1_9SPHN</name>
<evidence type="ECO:0000313" key="14">
    <source>
        <dbReference type="EMBL" id="SFS02002.1"/>
    </source>
</evidence>
<dbReference type="InterPro" id="IPR004358">
    <property type="entry name" value="Sig_transdc_His_kin-like_C"/>
</dbReference>
<dbReference type="Gene3D" id="1.10.287.130">
    <property type="match status" value="1"/>
</dbReference>
<dbReference type="GO" id="GO:0000155">
    <property type="term" value="F:phosphorelay sensor kinase activity"/>
    <property type="evidence" value="ECO:0007669"/>
    <property type="project" value="InterPro"/>
</dbReference>
<dbReference type="SUPFAM" id="SSF47384">
    <property type="entry name" value="Homodimeric domain of signal transducing histidine kinase"/>
    <property type="match status" value="1"/>
</dbReference>
<feature type="transmembrane region" description="Helical" evidence="11">
    <location>
        <begin position="12"/>
        <end position="33"/>
    </location>
</feature>
<dbReference type="Gene3D" id="6.10.340.10">
    <property type="match status" value="1"/>
</dbReference>
<dbReference type="PANTHER" id="PTHR45436:SF8">
    <property type="entry name" value="HISTIDINE KINASE"/>
    <property type="match status" value="1"/>
</dbReference>
<dbReference type="PROSITE" id="PS50885">
    <property type="entry name" value="HAMP"/>
    <property type="match status" value="1"/>
</dbReference>
<dbReference type="STRING" id="1166337.SAMN05192580_2662"/>
<keyword evidence="10 11" id="KW-0472">Membrane</keyword>
<reference evidence="14 15" key="1">
    <citation type="submission" date="2016-10" db="EMBL/GenBank/DDBJ databases">
        <authorList>
            <person name="de Groot N.N."/>
        </authorList>
    </citation>
    <scope>NUCLEOTIDE SEQUENCE [LARGE SCALE GENOMIC DNA]</scope>
    <source>
        <strain evidence="14 15">S5-249</strain>
    </source>
</reference>
<dbReference type="SUPFAM" id="SSF55874">
    <property type="entry name" value="ATPase domain of HSP90 chaperone/DNA topoisomerase II/histidine kinase"/>
    <property type="match status" value="1"/>
</dbReference>
<dbReference type="PROSITE" id="PS50109">
    <property type="entry name" value="HIS_KIN"/>
    <property type="match status" value="1"/>
</dbReference>
<keyword evidence="7 14" id="KW-0418">Kinase</keyword>
<dbReference type="RefSeq" id="WP_106407390.1">
    <property type="nucleotide sequence ID" value="NZ_FOZG01000002.1"/>
</dbReference>
<dbReference type="PANTHER" id="PTHR45436">
    <property type="entry name" value="SENSOR HISTIDINE KINASE YKOH"/>
    <property type="match status" value="1"/>
</dbReference>
<dbReference type="EC" id="2.7.13.3" evidence="3"/>
<evidence type="ECO:0000256" key="5">
    <source>
        <dbReference type="ARBA" id="ARBA00022679"/>
    </source>
</evidence>
<evidence type="ECO:0000256" key="10">
    <source>
        <dbReference type="ARBA" id="ARBA00023136"/>
    </source>
</evidence>
<keyword evidence="15" id="KW-1185">Reference proteome</keyword>
<feature type="domain" description="HAMP" evidence="13">
    <location>
        <begin position="173"/>
        <end position="226"/>
    </location>
</feature>
<proteinExistence type="predicted"/>
<evidence type="ECO:0000256" key="1">
    <source>
        <dbReference type="ARBA" id="ARBA00000085"/>
    </source>
</evidence>
<keyword evidence="9" id="KW-0902">Two-component regulatory system</keyword>
<dbReference type="GO" id="GO:0005886">
    <property type="term" value="C:plasma membrane"/>
    <property type="evidence" value="ECO:0007669"/>
    <property type="project" value="TreeGrafter"/>
</dbReference>
<dbReference type="InterPro" id="IPR050428">
    <property type="entry name" value="TCS_sensor_his_kinase"/>
</dbReference>
<dbReference type="OrthoDB" id="9815202at2"/>
<dbReference type="InterPro" id="IPR036890">
    <property type="entry name" value="HATPase_C_sf"/>
</dbReference>
<evidence type="ECO:0000256" key="2">
    <source>
        <dbReference type="ARBA" id="ARBA00004370"/>
    </source>
</evidence>
<feature type="domain" description="Histidine kinase" evidence="12">
    <location>
        <begin position="234"/>
        <end position="446"/>
    </location>
</feature>
<comment type="catalytic activity">
    <reaction evidence="1">
        <text>ATP + protein L-histidine = ADP + protein N-phospho-L-histidine.</text>
        <dbReference type="EC" id="2.7.13.3"/>
    </reaction>
</comment>
<protein>
    <recommendedName>
        <fullName evidence="3">histidine kinase</fullName>
        <ecNumber evidence="3">2.7.13.3</ecNumber>
    </recommendedName>
</protein>
<accession>A0A1I6LEY1</accession>
<evidence type="ECO:0000256" key="8">
    <source>
        <dbReference type="ARBA" id="ARBA00022989"/>
    </source>
</evidence>
<dbReference type="InterPro" id="IPR003594">
    <property type="entry name" value="HATPase_dom"/>
</dbReference>
<gene>
    <name evidence="14" type="ORF">SAMN05192580_2662</name>
</gene>
<keyword evidence="6 11" id="KW-0812">Transmembrane</keyword>
<dbReference type="AlphaFoldDB" id="A0A1I6LEY1"/>
<comment type="subcellular location">
    <subcellularLocation>
        <location evidence="2">Membrane</location>
    </subcellularLocation>
</comment>
<evidence type="ECO:0000256" key="6">
    <source>
        <dbReference type="ARBA" id="ARBA00022692"/>
    </source>
</evidence>
<keyword evidence="4" id="KW-0597">Phosphoprotein</keyword>
<dbReference type="SMART" id="SM00388">
    <property type="entry name" value="HisKA"/>
    <property type="match status" value="1"/>
</dbReference>
<keyword evidence="5" id="KW-0808">Transferase</keyword>
<keyword evidence="8 11" id="KW-1133">Transmembrane helix</keyword>
<dbReference type="InterPro" id="IPR003661">
    <property type="entry name" value="HisK_dim/P_dom"/>
</dbReference>
<evidence type="ECO:0000256" key="4">
    <source>
        <dbReference type="ARBA" id="ARBA00022553"/>
    </source>
</evidence>
<evidence type="ECO:0000256" key="11">
    <source>
        <dbReference type="SAM" id="Phobius"/>
    </source>
</evidence>
<sequence>MTLRTAPTTVRVALLAALLALATSLTLLGFIYWRMHDDALTTLRAQVAEESRVLAEVSRAGGVQALAAAVAGEAAVDDPALIVLLLDRAGRRLAGSPLPAPAARLTRAGGFRIVAVAGGEAGVIARPVAGGWLIAGRRFGERLAWQRTLERSLGLAVLLAGVLGAGCGLIVARYVGSRVAAITAAVDRVGAGAMDGRVPLAGSRDAFDALALRINRMLDRIGSLMAELRLLTDGLAHDLRSPIGRLRTRVERALASDDPATRDQLLPGVLAEADALTRILTNVLDIGRMEAGARPMDPLDPAALVADVAEVYAPTLEDAGLALAIEVDDALPPVAGQRQLLAQALSNLVDNALTYAAEGRRLCLFAHKREGGVALGVADAGPGIPPALHGEARRRFGRLDAARSAPGGAGLGLALVDAVARHHGGRLELSDAQPGLIATLLLPASGPPLDMGRFAS</sequence>
<dbReference type="Proteomes" id="UP000198824">
    <property type="component" value="Unassembled WGS sequence"/>
</dbReference>
<dbReference type="PRINTS" id="PR00344">
    <property type="entry name" value="BCTRLSENSOR"/>
</dbReference>
<dbReference type="SMART" id="SM00304">
    <property type="entry name" value="HAMP"/>
    <property type="match status" value="1"/>
</dbReference>
<dbReference type="EMBL" id="FOZG01000002">
    <property type="protein sequence ID" value="SFS02002.1"/>
    <property type="molecule type" value="Genomic_DNA"/>
</dbReference>